<evidence type="ECO:0000313" key="1">
    <source>
        <dbReference type="EMBL" id="KKT60085.1"/>
    </source>
</evidence>
<dbReference type="Proteomes" id="UP000034521">
    <property type="component" value="Unassembled WGS sequence"/>
</dbReference>
<gene>
    <name evidence="1" type="ORF">UW52_C0029G0010</name>
</gene>
<dbReference type="EMBL" id="LCIQ01000029">
    <property type="protein sequence ID" value="KKT60085.1"/>
    <property type="molecule type" value="Genomic_DNA"/>
</dbReference>
<dbReference type="AlphaFoldDB" id="A0A0G1ILU2"/>
<protein>
    <submittedName>
        <fullName evidence="1">Uncharacterized protein</fullName>
    </submittedName>
</protein>
<reference evidence="1 2" key="1">
    <citation type="journal article" date="2015" name="Nature">
        <title>rRNA introns, odd ribosomes, and small enigmatic genomes across a large radiation of phyla.</title>
        <authorList>
            <person name="Brown C.T."/>
            <person name="Hug L.A."/>
            <person name="Thomas B.C."/>
            <person name="Sharon I."/>
            <person name="Castelle C.J."/>
            <person name="Singh A."/>
            <person name="Wilkins M.J."/>
            <person name="Williams K.H."/>
            <person name="Banfield J.F."/>
        </authorList>
    </citation>
    <scope>NUCLEOTIDE SEQUENCE [LARGE SCALE GENOMIC DNA]</scope>
</reference>
<organism evidence="1 2">
    <name type="scientific">Candidatus Gottesmanbacteria bacterium GW2011_GWA1_44_24b</name>
    <dbReference type="NCBI Taxonomy" id="1618437"/>
    <lineage>
        <taxon>Bacteria</taxon>
        <taxon>Candidatus Gottesmaniibacteriota</taxon>
    </lineage>
</organism>
<proteinExistence type="predicted"/>
<name>A0A0G1ILU2_9BACT</name>
<sequence>MVIWGVSVGNLNRCMLEYTHMAVFLREVKQIFASPGQPLATEEDITRYIEEPLQPAVRELVHKGIDPHWSTANGETNEHWAAIAIDRENLSSENIRIAIEEGYLGEGDARVVLEMIATGETRVSKIEEVLLEKAIKFTDQKKRFFQDVVSENL</sequence>
<comment type="caution">
    <text evidence="1">The sequence shown here is derived from an EMBL/GenBank/DDBJ whole genome shotgun (WGS) entry which is preliminary data.</text>
</comment>
<accession>A0A0G1ILU2</accession>
<evidence type="ECO:0000313" key="2">
    <source>
        <dbReference type="Proteomes" id="UP000034521"/>
    </source>
</evidence>